<dbReference type="Pfam" id="PF20254">
    <property type="entry name" value="DMFA2_C"/>
    <property type="match status" value="1"/>
</dbReference>
<dbReference type="EMBL" id="JFHC01000011">
    <property type="protein sequence ID" value="KDR43023.1"/>
    <property type="molecule type" value="Genomic_DNA"/>
</dbReference>
<proteinExistence type="predicted"/>
<evidence type="ECO:0000259" key="1">
    <source>
        <dbReference type="Pfam" id="PF20254"/>
    </source>
</evidence>
<evidence type="ECO:0000313" key="2">
    <source>
        <dbReference type="EMBL" id="KDR43023.1"/>
    </source>
</evidence>
<dbReference type="STRING" id="60547.GCA_000751215_02126"/>
<dbReference type="InterPro" id="IPR046540">
    <property type="entry name" value="DMFA2_C"/>
</dbReference>
<sequence length="499" mass="54843">MQIYPIDPSFVAGEFLALAVQPLRRFSIAIYQQQDQEALTSVSGVVVAGAEHVTTTLVRGKYVFQSAGSEAPVRFDEDWGWPTLTVKPNVPELESGAYVAVAYEVGQDGAPLTDLGRRCSAHKPLYGSPPDSDSMALVIARPRSPSARLAYIIPTATYHAYNSTGGGCFYGDPIHRTQPASKVSLRRPGGGLGAQLGEPHDPYDTRSPRQQFTHWDAKFIRWLRARHLACDFYTDLDLHRGTFLDAVDYSCMLSVGHHEYWSQEMRDHVACFIAGGGNLAVFSGNTCYRPVDFGVHARHDDMKEMNRLGDSWPDFSETDLIGLSYGYGGGKWGRWGRFRRWVECEREPVGFTVREADHWVFTDTGLTNGETFGAEDRLAGYEVDGVPHVPNGFRLLASTPRLEGWEVGGAGALGLFRPPGGGSGQGRVFNCGTTDWARVLMDPNAQSHVVVDQITRNVVRRFLGLPLLQGASRRDAAFTELIEGPRDAESLALGTMAAQ</sequence>
<accession>A0A069PQL2</accession>
<protein>
    <recommendedName>
        <fullName evidence="1">N,N-dimethylformamidase beta subunit-like C-terminal domain-containing protein</fullName>
    </recommendedName>
</protein>
<keyword evidence="3" id="KW-1185">Reference proteome</keyword>
<comment type="caution">
    <text evidence="2">The sequence shown here is derived from an EMBL/GenBank/DDBJ whole genome shotgun (WGS) entry which is preliminary data.</text>
</comment>
<dbReference type="Proteomes" id="UP000027466">
    <property type="component" value="Unassembled WGS sequence"/>
</dbReference>
<dbReference type="RefSeq" id="WP_051672412.1">
    <property type="nucleotide sequence ID" value="NZ_CADFFX010000004.1"/>
</dbReference>
<gene>
    <name evidence="2" type="ORF">BG61_04060</name>
</gene>
<feature type="domain" description="N,N-dimethylformamidase beta subunit-like C-terminal" evidence="1">
    <location>
        <begin position="70"/>
        <end position="441"/>
    </location>
</feature>
<evidence type="ECO:0000313" key="3">
    <source>
        <dbReference type="Proteomes" id="UP000027466"/>
    </source>
</evidence>
<organism evidence="2 3">
    <name type="scientific">Caballeronia glathei</name>
    <dbReference type="NCBI Taxonomy" id="60547"/>
    <lineage>
        <taxon>Bacteria</taxon>
        <taxon>Pseudomonadati</taxon>
        <taxon>Pseudomonadota</taxon>
        <taxon>Betaproteobacteria</taxon>
        <taxon>Burkholderiales</taxon>
        <taxon>Burkholderiaceae</taxon>
        <taxon>Caballeronia</taxon>
    </lineage>
</organism>
<dbReference type="AlphaFoldDB" id="A0A069PQL2"/>
<name>A0A069PQL2_9BURK</name>
<reference evidence="2 3" key="1">
    <citation type="submission" date="2014-03" db="EMBL/GenBank/DDBJ databases">
        <title>Draft Genome Sequences of Four Burkholderia Strains.</title>
        <authorList>
            <person name="Liu X.Y."/>
            <person name="Li C.X."/>
            <person name="Xu J.H."/>
        </authorList>
    </citation>
    <scope>NUCLEOTIDE SEQUENCE [LARGE SCALE GENOMIC DNA]</scope>
    <source>
        <strain evidence="2 3">DSM 50014</strain>
    </source>
</reference>